<sequence>MRHKFPLPTQNVEELKSALLHWCGISSHSSFLDSNHHHDKYSQYDWLVAIGAHQTISPSQNYFAEQRAAFHKHEDWLFGHLSYDLKNSLENLSTQTTDTIGFSPMLFYIPKIVVYSKAGEILVESLEHKSADEFYAALPAISNLEKSNSIRLQPKTKEAEYLRKVASLKEHLQFGNIYEVNYCIEFSTQTKDFLPISAFENLNKSASAPFSAFYKNADTYLICASPERYIQKTGNHIISQPIKGTIRRDKNPEMDAMLKIDLYNNEKERSENVMITDLVRNDLSQTAKRGTVKVDELFGIYTFNTVHQMISTVSSTLDDQYDLTDVLQTSFPMGSMTGAPKIKAMELIDEHENFARNLYAGSVGYIDPKGNFDFNVVIRSLFYNANTSYLSARVGSAITIHCDAKKEYEECLLKAENLFAALR</sequence>
<name>G8R164_OWEHD</name>
<dbReference type="PRINTS" id="PR00095">
    <property type="entry name" value="ANTSNTHASEI"/>
</dbReference>
<dbReference type="STRING" id="926562.Oweho_1799"/>
<dbReference type="HOGENOM" id="CLU_006493_7_2_10"/>
<proteinExistence type="predicted"/>
<dbReference type="SUPFAM" id="SSF56322">
    <property type="entry name" value="ADC synthase"/>
    <property type="match status" value="1"/>
</dbReference>
<keyword evidence="3" id="KW-1185">Reference proteome</keyword>
<dbReference type="AlphaFoldDB" id="G8R164"/>
<organism evidence="2 3">
    <name type="scientific">Owenweeksia hongkongensis (strain DSM 17368 / CIP 108786 / JCM 12287 / NRRL B-23963 / UST20020801)</name>
    <dbReference type="NCBI Taxonomy" id="926562"/>
    <lineage>
        <taxon>Bacteria</taxon>
        <taxon>Pseudomonadati</taxon>
        <taxon>Bacteroidota</taxon>
        <taxon>Flavobacteriia</taxon>
        <taxon>Flavobacteriales</taxon>
        <taxon>Owenweeksiaceae</taxon>
        <taxon>Owenweeksia</taxon>
    </lineage>
</organism>
<accession>G8R164</accession>
<dbReference type="PATRIC" id="fig|926562.3.peg.1802"/>
<reference evidence="2 3" key="1">
    <citation type="journal article" date="2012" name="Stand. Genomic Sci.">
        <title>Genome sequence of the orange-pigmented seawater bacterium Owenweeksia hongkongensis type strain (UST20020801(T)).</title>
        <authorList>
            <person name="Riedel T."/>
            <person name="Held B."/>
            <person name="Nolan M."/>
            <person name="Lucas S."/>
            <person name="Lapidus A."/>
            <person name="Tice H."/>
            <person name="Del Rio T.G."/>
            <person name="Cheng J.F."/>
            <person name="Han C."/>
            <person name="Tapia R."/>
            <person name="Goodwin L.A."/>
            <person name="Pitluck S."/>
            <person name="Liolios K."/>
            <person name="Mavromatis K."/>
            <person name="Pagani I."/>
            <person name="Ivanova N."/>
            <person name="Mikhailova N."/>
            <person name="Pati A."/>
            <person name="Chen A."/>
            <person name="Palaniappan K."/>
            <person name="Rohde M."/>
            <person name="Tindall B.J."/>
            <person name="Detter J.C."/>
            <person name="Goker M."/>
            <person name="Woyke T."/>
            <person name="Bristow J."/>
            <person name="Eisen J.A."/>
            <person name="Markowitz V."/>
            <person name="Hugenholtz P."/>
            <person name="Klenk H.P."/>
            <person name="Kyrpides N.C."/>
        </authorList>
    </citation>
    <scope>NUCLEOTIDE SEQUENCE</scope>
    <source>
        <strain evidence="3">DSM 17368 / JCM 12287 / NRRL B-23963</strain>
    </source>
</reference>
<dbReference type="eggNOG" id="COG0147">
    <property type="taxonomic scope" value="Bacteria"/>
</dbReference>
<evidence type="ECO:0000313" key="2">
    <source>
        <dbReference type="EMBL" id="AEV32779.1"/>
    </source>
</evidence>
<dbReference type="PANTHER" id="PTHR11236:SF50">
    <property type="entry name" value="AMINODEOXYCHORISMATE SYNTHASE COMPONENT 1"/>
    <property type="match status" value="1"/>
</dbReference>
<dbReference type="KEGG" id="oho:Oweho_1799"/>
<dbReference type="InterPro" id="IPR019999">
    <property type="entry name" value="Anth_synth_I-like"/>
</dbReference>
<dbReference type="PANTHER" id="PTHR11236">
    <property type="entry name" value="AMINOBENZOATE/ANTHRANILATE SYNTHASE"/>
    <property type="match status" value="1"/>
</dbReference>
<dbReference type="GO" id="GO:0000162">
    <property type="term" value="P:L-tryptophan biosynthetic process"/>
    <property type="evidence" value="ECO:0007669"/>
    <property type="project" value="TreeGrafter"/>
</dbReference>
<evidence type="ECO:0000313" key="3">
    <source>
        <dbReference type="Proteomes" id="UP000005631"/>
    </source>
</evidence>
<dbReference type="OrthoDB" id="9803598at2"/>
<dbReference type="RefSeq" id="WP_014202135.1">
    <property type="nucleotide sequence ID" value="NC_016599.1"/>
</dbReference>
<dbReference type="InterPro" id="IPR015890">
    <property type="entry name" value="Chorismate_C"/>
</dbReference>
<dbReference type="Pfam" id="PF00425">
    <property type="entry name" value="Chorismate_bind"/>
    <property type="match status" value="1"/>
</dbReference>
<dbReference type="EMBL" id="CP003156">
    <property type="protein sequence ID" value="AEV32779.1"/>
    <property type="molecule type" value="Genomic_DNA"/>
</dbReference>
<dbReference type="Gene3D" id="3.60.120.10">
    <property type="entry name" value="Anthranilate synthase"/>
    <property type="match status" value="1"/>
</dbReference>
<dbReference type="Proteomes" id="UP000005631">
    <property type="component" value="Chromosome"/>
</dbReference>
<dbReference type="GO" id="GO:0046820">
    <property type="term" value="F:4-amino-4-deoxychorismate synthase activity"/>
    <property type="evidence" value="ECO:0007669"/>
    <property type="project" value="TreeGrafter"/>
</dbReference>
<protein>
    <submittedName>
        <fullName evidence="2">Anthranilate/para-aminobenzoate synthase component I</fullName>
    </submittedName>
</protein>
<feature type="domain" description="Chorismate-utilising enzyme C-terminal" evidence="1">
    <location>
        <begin position="158"/>
        <end position="414"/>
    </location>
</feature>
<gene>
    <name evidence="2" type="ordered locus">Oweho_1799</name>
</gene>
<evidence type="ECO:0000259" key="1">
    <source>
        <dbReference type="Pfam" id="PF00425"/>
    </source>
</evidence>
<dbReference type="InterPro" id="IPR005801">
    <property type="entry name" value="ADC_synthase"/>
</dbReference>